<dbReference type="Gene3D" id="3.40.630.10">
    <property type="entry name" value="Zn peptidases"/>
    <property type="match status" value="1"/>
</dbReference>
<evidence type="ECO:0000256" key="1">
    <source>
        <dbReference type="SAM" id="MobiDB-lite"/>
    </source>
</evidence>
<evidence type="ECO:0000313" key="3">
    <source>
        <dbReference type="Proteomes" id="UP000186955"/>
    </source>
</evidence>
<sequence length="588" mass="65389">MSSQKYTLLKTSLLAVVIVGLFSKYRKSSQHEQLVPNPSMRQRIRILLILPIYYFAKLIKLPFQLCLSLNKIRLASNGIDDSQLADEKELEGMLRRIGGAGLRSTGSKAHNDVISWIEEELKAIPSLQVQTEEIELMGWQPEKSLCEAGSLTVVNQAGAEHEPIPIAGVVPYSLPVCGQTGSLVYVPQGVPLSNQDLSGKMILRDFPLRGIPYILGMLPQYHKTADLDADTWRIYERPGLADQPIHEDLLQAGRIGAAGVIFIFDLPRQQVESYWEPHKGTHYLVPAAYIGVDEGRFLKEKALEGYAASLSVDATTFSLVTRNLTGVLPGQTDERIIYITHTDGNTFVQENGPVALLALAKYFANQPLSSRRRTIEFAFNAGHLHISREGSLRHARQLRETFDRNNLALTIPVEHLGTREIEPVSREDNKIGRTLKFTGRGELMFWCAGPSVPVVKAVKKAVAQRKLDRVLITRGVSKPNLKSAPTFTSFGGIGTYYHNLLLPTTSLISGPWSLWAPEFGIEAIDIRRLRQQISALGDVFAYLDCVPKEAILGDYACYHKDGWKSVPIESPPEQASEHDESVNSNVKY</sequence>
<reference evidence="2 3" key="1">
    <citation type="submission" date="2016-10" db="EMBL/GenBank/DDBJ databases">
        <title>Genome sequence of the ascomycete fungus Penicillium subrubescens.</title>
        <authorList>
            <person name="De Vries R.P."/>
            <person name="Peng M."/>
            <person name="Dilokpimol A."/>
            <person name="Hilden K."/>
            <person name="Makela M.R."/>
            <person name="Grigoriev I."/>
            <person name="Riley R."/>
            <person name="Granchi Z."/>
        </authorList>
    </citation>
    <scope>NUCLEOTIDE SEQUENCE [LARGE SCALE GENOMIC DNA]</scope>
    <source>
        <strain evidence="2 3">CBS 132785</strain>
    </source>
</reference>
<dbReference type="AlphaFoldDB" id="A0A1Q5T2C8"/>
<dbReference type="EMBL" id="MNBE01000719">
    <property type="protein sequence ID" value="OKO94356.1"/>
    <property type="molecule type" value="Genomic_DNA"/>
</dbReference>
<accession>A0A1Q5T2C8</accession>
<dbReference type="Proteomes" id="UP000186955">
    <property type="component" value="Unassembled WGS sequence"/>
</dbReference>
<dbReference type="STRING" id="1316194.A0A1Q5T2C8"/>
<name>A0A1Q5T2C8_9EURO</name>
<feature type="region of interest" description="Disordered" evidence="1">
    <location>
        <begin position="568"/>
        <end position="588"/>
    </location>
</feature>
<dbReference type="OrthoDB" id="4334193at2759"/>
<keyword evidence="3" id="KW-1185">Reference proteome</keyword>
<protein>
    <recommendedName>
        <fullName evidence="4">Peptidase M28 domain-containing protein</fullName>
    </recommendedName>
</protein>
<evidence type="ECO:0008006" key="4">
    <source>
        <dbReference type="Google" id="ProtNLM"/>
    </source>
</evidence>
<gene>
    <name evidence="2" type="ORF">PENSUB_11623</name>
</gene>
<organism evidence="2 3">
    <name type="scientific">Penicillium subrubescens</name>
    <dbReference type="NCBI Taxonomy" id="1316194"/>
    <lineage>
        <taxon>Eukaryota</taxon>
        <taxon>Fungi</taxon>
        <taxon>Dikarya</taxon>
        <taxon>Ascomycota</taxon>
        <taxon>Pezizomycotina</taxon>
        <taxon>Eurotiomycetes</taxon>
        <taxon>Eurotiomycetidae</taxon>
        <taxon>Eurotiales</taxon>
        <taxon>Aspergillaceae</taxon>
        <taxon>Penicillium</taxon>
    </lineage>
</organism>
<evidence type="ECO:0000313" key="2">
    <source>
        <dbReference type="EMBL" id="OKO94356.1"/>
    </source>
</evidence>
<proteinExistence type="predicted"/>
<dbReference type="SUPFAM" id="SSF53187">
    <property type="entry name" value="Zn-dependent exopeptidases"/>
    <property type="match status" value="1"/>
</dbReference>
<comment type="caution">
    <text evidence="2">The sequence shown here is derived from an EMBL/GenBank/DDBJ whole genome shotgun (WGS) entry which is preliminary data.</text>
</comment>